<evidence type="ECO:0000256" key="6">
    <source>
        <dbReference type="ARBA" id="ARBA00022840"/>
    </source>
</evidence>
<keyword evidence="3" id="KW-0547">Nucleotide-binding</keyword>
<evidence type="ECO:0000256" key="10">
    <source>
        <dbReference type="ARBA" id="ARBA00034808"/>
    </source>
</evidence>
<evidence type="ECO:0000256" key="5">
    <source>
        <dbReference type="ARBA" id="ARBA00022806"/>
    </source>
</evidence>
<evidence type="ECO:0000313" key="16">
    <source>
        <dbReference type="Proteomes" id="UP000605676"/>
    </source>
</evidence>
<dbReference type="InterPro" id="IPR032284">
    <property type="entry name" value="RecQ_Zn-bd"/>
</dbReference>
<keyword evidence="5 15" id="KW-0347">Helicase</keyword>
<dbReference type="CDD" id="cd17920">
    <property type="entry name" value="DEXHc_RecQ"/>
    <property type="match status" value="1"/>
</dbReference>
<comment type="similarity">
    <text evidence="1">Belongs to the helicase family. RecQ subfamily.</text>
</comment>
<evidence type="ECO:0000256" key="12">
    <source>
        <dbReference type="ARBA" id="ARBA00044550"/>
    </source>
</evidence>
<evidence type="ECO:0000256" key="3">
    <source>
        <dbReference type="ARBA" id="ARBA00022741"/>
    </source>
</evidence>
<dbReference type="PANTHER" id="PTHR13710">
    <property type="entry name" value="DNA HELICASE RECQ FAMILY MEMBER"/>
    <property type="match status" value="1"/>
</dbReference>
<dbReference type="SMART" id="SM00490">
    <property type="entry name" value="HELICc"/>
    <property type="match status" value="1"/>
</dbReference>
<dbReference type="Pfam" id="PF00270">
    <property type="entry name" value="DEAD"/>
    <property type="match status" value="1"/>
</dbReference>
<dbReference type="Proteomes" id="UP000605676">
    <property type="component" value="Unassembled WGS sequence"/>
</dbReference>
<comment type="catalytic activity">
    <reaction evidence="9">
        <text>Couples ATP hydrolysis with the unwinding of duplex DNA by translocating in the 3'-5' direction.</text>
        <dbReference type="EC" id="5.6.2.4"/>
    </reaction>
</comment>
<comment type="caution">
    <text evidence="15">The sequence shown here is derived from an EMBL/GenBank/DDBJ whole genome shotgun (WGS) entry which is preliminary data.</text>
</comment>
<keyword evidence="2" id="KW-0479">Metal-binding</keyword>
<evidence type="ECO:0000313" key="15">
    <source>
        <dbReference type="EMBL" id="MBK3519068.1"/>
    </source>
</evidence>
<dbReference type="Pfam" id="PF16124">
    <property type="entry name" value="RecQ_Zn_bind"/>
    <property type="match status" value="1"/>
</dbReference>
<keyword evidence="6" id="KW-0067">ATP-binding</keyword>
<evidence type="ECO:0000256" key="9">
    <source>
        <dbReference type="ARBA" id="ARBA00034617"/>
    </source>
</evidence>
<dbReference type="EC" id="5.6.2.4" evidence="10"/>
<evidence type="ECO:0000256" key="4">
    <source>
        <dbReference type="ARBA" id="ARBA00022801"/>
    </source>
</evidence>
<dbReference type="SMART" id="SM00487">
    <property type="entry name" value="DEXDc"/>
    <property type="match status" value="1"/>
</dbReference>
<dbReference type="InterPro" id="IPR004589">
    <property type="entry name" value="DNA_helicase_ATP-dep_RecQ"/>
</dbReference>
<dbReference type="Gene3D" id="1.10.10.10">
    <property type="entry name" value="Winged helix-like DNA-binding domain superfamily/Winged helix DNA-binding domain"/>
    <property type="match status" value="1"/>
</dbReference>
<dbReference type="Pfam" id="PF00271">
    <property type="entry name" value="Helicase_C"/>
    <property type="match status" value="1"/>
</dbReference>
<feature type="domain" description="Helicase ATP-binding" evidence="13">
    <location>
        <begin position="25"/>
        <end position="193"/>
    </location>
</feature>
<sequence length="638" mass="73187">MDIFHHILKQYWGYDTFRPLQEDIIKSITNGDDTLGLMPTGGGKSLTFQVPAMAKEGICLVVTPLIALMKDQVDNLKKRDIKASAIYSGLMRDEINITLDNCIFGGTKFLYISPERLGTDLFQEKVKQMNVNLLAIDEAHCISQWGYDFRPSYLNISEIRQLLPETPILALTATATPEVADDIQKRLLFKKKNLFQKSFKRDNLVYVVRQAEDKEQQLLNIINKVPGSAVVYVRNRKKTQEYSELLVKNGISASSFHAGMPLEVKDKRQKLWTNGEIRIIVSTNAFGMGIDKPDVRLVVHMDAPDSLEAYYQEAGRAGRDGKKAFAVLLWSNNDNVRLKRSISVSFPEKDKILAVYEALGNFFQLAVGSGFGMVYDFNLPLFCKSYRMNMMTVFNSLKILQRAGYLEFTEELQLSAKVHFITRRDDLYKFQVANEDFDQLIKLLLRSYTGLFTEYVPINEELLAKRMNTNRDAIYQNLVKLGKLGIIKYIPQKKTPLISYTTSREDSKYITLPKEVYKDRKEQYEQRISSVIDYGTSNHICRSKLLLRYFGQTQSDNCGFCDVCQSMKKTNLSVEQFGSIQQQIVDKLQSSALTYDDLVIALKSPQDELSKVLRWMEEYQMIIENEDGQLELLDEQSK</sequence>
<evidence type="ECO:0000256" key="11">
    <source>
        <dbReference type="ARBA" id="ARBA00044535"/>
    </source>
</evidence>
<dbReference type="GO" id="GO:0004386">
    <property type="term" value="F:helicase activity"/>
    <property type="evidence" value="ECO:0007669"/>
    <property type="project" value="UniProtKB-KW"/>
</dbReference>
<gene>
    <name evidence="15" type="ORF">JIV24_17100</name>
</gene>
<reference evidence="15 16" key="1">
    <citation type="submission" date="2021-01" db="EMBL/GenBank/DDBJ databases">
        <title>Carboxyliciviraga sp.nov., isolated from coastal sediments.</title>
        <authorList>
            <person name="Lu D."/>
            <person name="Zhang T."/>
        </authorList>
    </citation>
    <scope>NUCLEOTIDE SEQUENCE [LARGE SCALE GENOMIC DNA]</scope>
    <source>
        <strain evidence="15 16">N1Y132</strain>
    </source>
</reference>
<organism evidence="15 16">
    <name type="scientific">Carboxylicivirga marina</name>
    <dbReference type="NCBI Taxonomy" id="2800988"/>
    <lineage>
        <taxon>Bacteria</taxon>
        <taxon>Pseudomonadati</taxon>
        <taxon>Bacteroidota</taxon>
        <taxon>Bacteroidia</taxon>
        <taxon>Marinilabiliales</taxon>
        <taxon>Marinilabiliaceae</taxon>
        <taxon>Carboxylicivirga</taxon>
    </lineage>
</organism>
<keyword evidence="8" id="KW-0413">Isomerase</keyword>
<evidence type="ECO:0000256" key="8">
    <source>
        <dbReference type="ARBA" id="ARBA00023235"/>
    </source>
</evidence>
<dbReference type="PROSITE" id="PS51192">
    <property type="entry name" value="HELICASE_ATP_BIND_1"/>
    <property type="match status" value="1"/>
</dbReference>
<dbReference type="Gene3D" id="3.40.50.300">
    <property type="entry name" value="P-loop containing nucleotide triphosphate hydrolases"/>
    <property type="match status" value="2"/>
</dbReference>
<dbReference type="PANTHER" id="PTHR13710:SF105">
    <property type="entry name" value="ATP-DEPENDENT DNA HELICASE Q1"/>
    <property type="match status" value="1"/>
</dbReference>
<protein>
    <recommendedName>
        <fullName evidence="11">ATP-dependent DNA helicase RecQ</fullName>
        <ecNumber evidence="10">5.6.2.4</ecNumber>
    </recommendedName>
    <alternativeName>
        <fullName evidence="12">DNA 3'-5' helicase RecQ</fullName>
    </alternativeName>
</protein>
<keyword evidence="7" id="KW-0238">DNA-binding</keyword>
<feature type="domain" description="Helicase C-terminal" evidence="14">
    <location>
        <begin position="217"/>
        <end position="363"/>
    </location>
</feature>
<evidence type="ECO:0000259" key="13">
    <source>
        <dbReference type="PROSITE" id="PS51192"/>
    </source>
</evidence>
<keyword evidence="16" id="KW-1185">Reference proteome</keyword>
<evidence type="ECO:0000256" key="7">
    <source>
        <dbReference type="ARBA" id="ARBA00023125"/>
    </source>
</evidence>
<dbReference type="InterPro" id="IPR001650">
    <property type="entry name" value="Helicase_C-like"/>
</dbReference>
<dbReference type="SUPFAM" id="SSF52540">
    <property type="entry name" value="P-loop containing nucleoside triphosphate hydrolases"/>
    <property type="match status" value="1"/>
</dbReference>
<evidence type="ECO:0000256" key="1">
    <source>
        <dbReference type="ARBA" id="ARBA00005446"/>
    </source>
</evidence>
<evidence type="ECO:0000256" key="2">
    <source>
        <dbReference type="ARBA" id="ARBA00022723"/>
    </source>
</evidence>
<dbReference type="InterPro" id="IPR014001">
    <property type="entry name" value="Helicase_ATP-bd"/>
</dbReference>
<dbReference type="InterPro" id="IPR027417">
    <property type="entry name" value="P-loop_NTPase"/>
</dbReference>
<dbReference type="EMBL" id="JAENRR010000051">
    <property type="protein sequence ID" value="MBK3519068.1"/>
    <property type="molecule type" value="Genomic_DNA"/>
</dbReference>
<evidence type="ECO:0000259" key="14">
    <source>
        <dbReference type="PROSITE" id="PS51194"/>
    </source>
</evidence>
<dbReference type="PROSITE" id="PS51194">
    <property type="entry name" value="HELICASE_CTER"/>
    <property type="match status" value="1"/>
</dbReference>
<proteinExistence type="inferred from homology"/>
<dbReference type="NCBIfam" id="TIGR00614">
    <property type="entry name" value="recQ_fam"/>
    <property type="match status" value="1"/>
</dbReference>
<name>A0ABS1HN14_9BACT</name>
<keyword evidence="4" id="KW-0378">Hydrolase</keyword>
<dbReference type="InterPro" id="IPR011545">
    <property type="entry name" value="DEAD/DEAH_box_helicase_dom"/>
</dbReference>
<accession>A0ABS1HN14</accession>
<dbReference type="RefSeq" id="WP_200466289.1">
    <property type="nucleotide sequence ID" value="NZ_JAENRR010000051.1"/>
</dbReference>
<dbReference type="InterPro" id="IPR036388">
    <property type="entry name" value="WH-like_DNA-bd_sf"/>
</dbReference>